<comment type="caution">
    <text evidence="2">The sequence shown here is derived from an EMBL/GenBank/DDBJ whole genome shotgun (WGS) entry which is preliminary data.</text>
</comment>
<protein>
    <submittedName>
        <fullName evidence="2">Uncharacterized protein</fullName>
    </submittedName>
</protein>
<organism evidence="2 3">
    <name type="scientific">Chionoecetes opilio</name>
    <name type="common">Atlantic snow crab</name>
    <name type="synonym">Cancer opilio</name>
    <dbReference type="NCBI Taxonomy" id="41210"/>
    <lineage>
        <taxon>Eukaryota</taxon>
        <taxon>Metazoa</taxon>
        <taxon>Ecdysozoa</taxon>
        <taxon>Arthropoda</taxon>
        <taxon>Crustacea</taxon>
        <taxon>Multicrustacea</taxon>
        <taxon>Malacostraca</taxon>
        <taxon>Eumalacostraca</taxon>
        <taxon>Eucarida</taxon>
        <taxon>Decapoda</taxon>
        <taxon>Pleocyemata</taxon>
        <taxon>Brachyura</taxon>
        <taxon>Eubrachyura</taxon>
        <taxon>Majoidea</taxon>
        <taxon>Majidae</taxon>
        <taxon>Chionoecetes</taxon>
    </lineage>
</organism>
<keyword evidence="3" id="KW-1185">Reference proteome</keyword>
<evidence type="ECO:0000256" key="1">
    <source>
        <dbReference type="SAM" id="MobiDB-lite"/>
    </source>
</evidence>
<accession>A0A8J5D1F7</accession>
<reference evidence="2" key="1">
    <citation type="submission" date="2020-07" db="EMBL/GenBank/DDBJ databases">
        <title>The High-quality genome of the commercially important snow crab, Chionoecetes opilio.</title>
        <authorList>
            <person name="Jeong J.-H."/>
            <person name="Ryu S."/>
        </authorList>
    </citation>
    <scope>NUCLEOTIDE SEQUENCE</scope>
    <source>
        <strain evidence="2">MADBK_172401_WGS</strain>
        <tissue evidence="2">Digestive gland</tissue>
    </source>
</reference>
<gene>
    <name evidence="2" type="ORF">GWK47_039233</name>
</gene>
<evidence type="ECO:0000313" key="3">
    <source>
        <dbReference type="Proteomes" id="UP000770661"/>
    </source>
</evidence>
<feature type="compositionally biased region" description="Polar residues" evidence="1">
    <location>
        <begin position="1"/>
        <end position="10"/>
    </location>
</feature>
<proteinExistence type="predicted"/>
<dbReference type="EMBL" id="JACEEZ010005999">
    <property type="protein sequence ID" value="KAG0725115.1"/>
    <property type="molecule type" value="Genomic_DNA"/>
</dbReference>
<evidence type="ECO:0000313" key="2">
    <source>
        <dbReference type="EMBL" id="KAG0725115.1"/>
    </source>
</evidence>
<name>A0A8J5D1F7_CHIOP</name>
<dbReference type="AlphaFoldDB" id="A0A8J5D1F7"/>
<dbReference type="Proteomes" id="UP000770661">
    <property type="component" value="Unassembled WGS sequence"/>
</dbReference>
<feature type="region of interest" description="Disordered" evidence="1">
    <location>
        <begin position="1"/>
        <end position="27"/>
    </location>
</feature>
<sequence length="193" mass="21733">MTKMTSQKKSTAPPPYKVKSSHLSRSAVGPARAEVQTVPSYHNTTQAVMFVMSFFGRCTQRRPWWSLSLTAIDELVYDIVGRKILQFFVGVKEPYAFGSCLGQLRKPKALCTIDCKAVAQAGIPASCSLTVDAQHVAHFSGTHLLLLQHHLTLHPHLLLLHQIPLLHHLRLLHHLTLLHHLLSRRYTLLPCTR</sequence>